<dbReference type="PANTHER" id="PTHR12110:SF41">
    <property type="entry name" value="INOSOSE DEHYDRATASE"/>
    <property type="match status" value="1"/>
</dbReference>
<dbReference type="EMBL" id="CP017150">
    <property type="protein sequence ID" value="AOP51790.1"/>
    <property type="molecule type" value="Genomic_DNA"/>
</dbReference>
<evidence type="ECO:0000313" key="9">
    <source>
        <dbReference type="Proteomes" id="UP000283000"/>
    </source>
</evidence>
<dbReference type="EMBL" id="CP025330">
    <property type="protein sequence ID" value="AZT91780.1"/>
    <property type="molecule type" value="Genomic_DNA"/>
</dbReference>
<reference evidence="8" key="4">
    <citation type="submission" date="2017-03" db="EMBL/GenBank/DDBJ databases">
        <authorList>
            <person name="Monnet C."/>
        </authorList>
    </citation>
    <scope>NUCLEOTIDE SEQUENCE [LARGE SCALE GENOMIC DNA]</scope>
    <source>
        <strain evidence="8">ATCC 9175</strain>
    </source>
</reference>
<dbReference type="SUPFAM" id="SSF51658">
    <property type="entry name" value="Xylose isomerase-like"/>
    <property type="match status" value="1"/>
</dbReference>
<dbReference type="EMBL" id="FXZB01000002">
    <property type="protein sequence ID" value="SMX66076.1"/>
    <property type="molecule type" value="Genomic_DNA"/>
</dbReference>
<dbReference type="Proteomes" id="UP000234525">
    <property type="component" value="Unassembled WGS sequence"/>
</dbReference>
<dbReference type="InterPro" id="IPR050312">
    <property type="entry name" value="IolE/XylAMocC-like"/>
</dbReference>
<dbReference type="InterPro" id="IPR013022">
    <property type="entry name" value="Xyl_isomerase-like_TIM-brl"/>
</dbReference>
<evidence type="ECO:0000313" key="8">
    <source>
        <dbReference type="Proteomes" id="UP000234525"/>
    </source>
</evidence>
<reference evidence="7" key="2">
    <citation type="submission" date="2016-09" db="EMBL/GenBank/DDBJ databases">
        <title>Complete Genome Sequence of Brevibacterium linens SMQ-1335.</title>
        <authorList>
            <person name="de Melo A.G."/>
            <person name="Labrie S.J."/>
            <person name="Dumaresq J."/>
            <person name="Roberts R.J."/>
            <person name="Tremblay D.M."/>
            <person name="Moineau S."/>
        </authorList>
    </citation>
    <scope>NUCLEOTIDE SEQUENCE [LARGE SCALE GENOMIC DNA]</scope>
    <source>
        <strain evidence="7">SMQ-1335</strain>
    </source>
</reference>
<evidence type="ECO:0000259" key="3">
    <source>
        <dbReference type="Pfam" id="PF01261"/>
    </source>
</evidence>
<organism evidence="4 7">
    <name type="scientific">Brevibacterium aurantiacum</name>
    <dbReference type="NCBI Taxonomy" id="273384"/>
    <lineage>
        <taxon>Bacteria</taxon>
        <taxon>Bacillati</taxon>
        <taxon>Actinomycetota</taxon>
        <taxon>Actinomycetes</taxon>
        <taxon>Micrococcales</taxon>
        <taxon>Brevibacteriaceae</taxon>
        <taxon>Brevibacterium</taxon>
    </lineage>
</organism>
<dbReference type="PATRIC" id="fig|1703.10.peg.69"/>
<dbReference type="RefSeq" id="WP_069599145.1">
    <property type="nucleotide sequence ID" value="NZ_BJME01000005.1"/>
</dbReference>
<evidence type="ECO:0000313" key="4">
    <source>
        <dbReference type="EMBL" id="AOP51790.1"/>
    </source>
</evidence>
<reference evidence="6" key="3">
    <citation type="submission" date="2017-03" db="EMBL/GenBank/DDBJ databases">
        <authorList>
            <person name="Afonso C.L."/>
            <person name="Miller P.J."/>
            <person name="Scott M.A."/>
            <person name="Spackman E."/>
            <person name="Goraichik I."/>
            <person name="Dimitrov K.M."/>
            <person name="Suarez D.L."/>
            <person name="Swayne D.E."/>
        </authorList>
    </citation>
    <scope>NUCLEOTIDE SEQUENCE [LARGE SCALE GENOMIC DNA]</scope>
    <source>
        <strain evidence="6">ATCC 9175</strain>
    </source>
</reference>
<feature type="compositionally biased region" description="Basic and acidic residues" evidence="2">
    <location>
        <begin position="323"/>
        <end position="332"/>
    </location>
</feature>
<evidence type="ECO:0000313" key="5">
    <source>
        <dbReference type="EMBL" id="AZT91780.1"/>
    </source>
</evidence>
<evidence type="ECO:0000313" key="7">
    <source>
        <dbReference type="Proteomes" id="UP000094793"/>
    </source>
</evidence>
<dbReference type="OrthoDB" id="9801426at2"/>
<feature type="region of interest" description="Disordered" evidence="2">
    <location>
        <begin position="284"/>
        <end position="332"/>
    </location>
</feature>
<dbReference type="GO" id="GO:0016853">
    <property type="term" value="F:isomerase activity"/>
    <property type="evidence" value="ECO:0007669"/>
    <property type="project" value="UniProtKB-KW"/>
</dbReference>
<evidence type="ECO:0000256" key="1">
    <source>
        <dbReference type="ARBA" id="ARBA00023277"/>
    </source>
</evidence>
<name>A0A1D7VYI2_BREAU</name>
<dbReference type="AlphaFoldDB" id="A0A1D7VYI2"/>
<protein>
    <submittedName>
        <fullName evidence="6">D-psicose/D-tagatose/L-ribulose 3-epimerase</fullName>
        <ecNumber evidence="6">5.1.3.30</ecNumber>
        <ecNumber evidence="6">5.1.3.31</ecNumber>
    </submittedName>
    <submittedName>
        <fullName evidence="4 5">Sugar phosphate isomerase/epimerase</fullName>
    </submittedName>
</protein>
<dbReference type="eggNOG" id="COG1082">
    <property type="taxonomic scope" value="Bacteria"/>
</dbReference>
<dbReference type="EC" id="5.1.3.30" evidence="6"/>
<reference evidence="4" key="1">
    <citation type="submission" date="2016-09" db="EMBL/GenBank/DDBJ databases">
        <title>Complete Genome Sequence of Brevibacterium aurantiacum SMQ-1335.</title>
        <authorList>
            <person name="de Melo A.G."/>
            <person name="Labrie S.J."/>
            <person name="Dumaresq J."/>
            <person name="Roberts R.J."/>
            <person name="Tremblay D.M."/>
            <person name="Moineau S."/>
        </authorList>
    </citation>
    <scope>NUCLEOTIDE SEQUENCE</scope>
    <source>
        <strain evidence="4">SMQ-1335</strain>
    </source>
</reference>
<dbReference type="KEGG" id="blin:BLSMQ_0068"/>
<dbReference type="Gene3D" id="3.20.20.150">
    <property type="entry name" value="Divalent-metal-dependent TIM barrel enzymes"/>
    <property type="match status" value="1"/>
</dbReference>
<dbReference type="EC" id="5.1.3.31" evidence="6"/>
<dbReference type="PANTHER" id="PTHR12110">
    <property type="entry name" value="HYDROXYPYRUVATE ISOMERASE"/>
    <property type="match status" value="1"/>
</dbReference>
<evidence type="ECO:0000313" key="6">
    <source>
        <dbReference type="EMBL" id="SMX66076.1"/>
    </source>
</evidence>
<keyword evidence="1" id="KW-0119">Carbohydrate metabolism</keyword>
<feature type="domain" description="Xylose isomerase-like TIM barrel" evidence="3">
    <location>
        <begin position="35"/>
        <end position="286"/>
    </location>
</feature>
<keyword evidence="8" id="KW-1185">Reference proteome</keyword>
<reference evidence="5 9" key="6">
    <citation type="submission" date="2019-01" db="EMBL/GenBank/DDBJ databases">
        <title>Comparative genomic analysis of Brevibacterium aurantiacum sheds light on its evolution and its adaptation to smear-ripened cheeses.</title>
        <authorList>
            <person name="Moineau S."/>
        </authorList>
    </citation>
    <scope>NUCLEOTIDE SEQUENCE [LARGE SCALE GENOMIC DNA]</scope>
    <source>
        <strain evidence="5 9">SMQ-1417</strain>
    </source>
</reference>
<accession>A0A2H1HTA1</accession>
<proteinExistence type="predicted"/>
<dbReference type="Pfam" id="PF01261">
    <property type="entry name" value="AP_endonuc_2"/>
    <property type="match status" value="1"/>
</dbReference>
<reference evidence="5 9" key="5">
    <citation type="submission" date="2017-12" db="EMBL/GenBank/DDBJ databases">
        <authorList>
            <person name="Levesque S."/>
        </authorList>
    </citation>
    <scope>NUCLEOTIDE SEQUENCE [LARGE SCALE GENOMIC DNA]</scope>
    <source>
        <strain evidence="5 9">SMQ-1417</strain>
    </source>
</reference>
<dbReference type="Proteomes" id="UP000283000">
    <property type="component" value="Chromosome"/>
</dbReference>
<keyword evidence="4" id="KW-0413">Isomerase</keyword>
<dbReference type="Proteomes" id="UP000094793">
    <property type="component" value="Chromosome"/>
</dbReference>
<evidence type="ECO:0000256" key="2">
    <source>
        <dbReference type="SAM" id="MobiDB-lite"/>
    </source>
</evidence>
<accession>A0A1D7VYI2</accession>
<sequence length="332" mass="35359">MTDGSGSTGIVREIGVNTWVWTSPLTTQHLGDLADRARRFGFGLLELPVENPDDWDPATAAEVLAGYGMGARIVGAMGPGRDLIDPLYRADTQDYLRHCVDVALAVGSPTVAGPFTAATGRVWRMDAGERSRVVETLREALRPVADYAAERGVTLAVEPLNRYETSIINTVDQALEALDPLLDRGIGLALDSYHLNIEERPPAAAIRAAGDHCKVVQVCGNDRGPVGGDHTDWDAFFDALDDIAYAGPLTVESFTADNDTIAVAASIWRPLAPSQDELARASAEFLTDHQRRRASGADGDSGKGGDSVADGAFGTDGDSADWAAKRTAKEQQ</sequence>
<dbReference type="InterPro" id="IPR036237">
    <property type="entry name" value="Xyl_isomerase-like_sf"/>
</dbReference>
<gene>
    <name evidence="6" type="ORF">BAUR9175_00424</name>
    <name evidence="4" type="ORF">BLSMQ_0068</name>
    <name evidence="5" type="ORF">CXR23_00330</name>
</gene>